<keyword evidence="4" id="KW-0929">Antimicrobial</keyword>
<comment type="caution">
    <text evidence="20">The sequence shown here is derived from an EMBL/GenBank/DDBJ whole genome shotgun (WGS) entry which is preliminary data.</text>
</comment>
<dbReference type="GO" id="GO:0005739">
    <property type="term" value="C:mitochondrion"/>
    <property type="evidence" value="ECO:0007669"/>
    <property type="project" value="UniProtKB-SubCell"/>
</dbReference>
<dbReference type="EC" id="4.1.1.6" evidence="12"/>
<evidence type="ECO:0000256" key="11">
    <source>
        <dbReference type="ARBA" id="ARBA00055971"/>
    </source>
</evidence>
<comment type="catalytic activity">
    <reaction evidence="10">
        <text>cis-aconitate + H(+) = itaconate + CO2</text>
        <dbReference type="Rhea" id="RHEA:15253"/>
        <dbReference type="ChEBI" id="CHEBI:15378"/>
        <dbReference type="ChEBI" id="CHEBI:16383"/>
        <dbReference type="ChEBI" id="CHEBI:16526"/>
        <dbReference type="ChEBI" id="CHEBI:17240"/>
        <dbReference type="EC" id="4.1.1.6"/>
    </reaction>
    <physiologicalReaction direction="left-to-right" evidence="10">
        <dbReference type="Rhea" id="RHEA:15254"/>
    </physiologicalReaction>
</comment>
<evidence type="ECO:0000313" key="21">
    <source>
        <dbReference type="Proteomes" id="UP000606274"/>
    </source>
</evidence>
<protein>
    <recommendedName>
        <fullName evidence="13">Cis-aconitate decarboxylase</fullName>
        <ecNumber evidence="12">4.1.1.6</ecNumber>
    </recommendedName>
    <alternativeName>
        <fullName evidence="17">Aconitate decarboxylase</fullName>
    </alternativeName>
    <alternativeName>
        <fullName evidence="14">Aconitate decarboxylase 1</fullName>
    </alternativeName>
    <alternativeName>
        <fullName evidence="15">Cis-aconitic acid decarboxylase</fullName>
    </alternativeName>
    <alternativeName>
        <fullName evidence="16">Immune-responsive gene 1 protein</fullName>
    </alternativeName>
</protein>
<dbReference type="Pfam" id="PF19305">
    <property type="entry name" value="MmgE_PrpD_C"/>
    <property type="match status" value="1"/>
</dbReference>
<dbReference type="InterPro" id="IPR045337">
    <property type="entry name" value="MmgE_PrpD_C"/>
</dbReference>
<evidence type="ECO:0000259" key="19">
    <source>
        <dbReference type="Pfam" id="PF19305"/>
    </source>
</evidence>
<keyword evidence="6" id="KW-0391">Immunity</keyword>
<keyword evidence="21" id="KW-1185">Reference proteome</keyword>
<organism evidence="20 21">
    <name type="scientific">Silurus meridionalis</name>
    <name type="common">Southern catfish</name>
    <name type="synonym">Silurus soldatovi meridionalis</name>
    <dbReference type="NCBI Taxonomy" id="175797"/>
    <lineage>
        <taxon>Eukaryota</taxon>
        <taxon>Metazoa</taxon>
        <taxon>Chordata</taxon>
        <taxon>Craniata</taxon>
        <taxon>Vertebrata</taxon>
        <taxon>Euteleostomi</taxon>
        <taxon>Actinopterygii</taxon>
        <taxon>Neopterygii</taxon>
        <taxon>Teleostei</taxon>
        <taxon>Ostariophysi</taxon>
        <taxon>Siluriformes</taxon>
        <taxon>Siluridae</taxon>
        <taxon>Silurus</taxon>
    </lineage>
</organism>
<evidence type="ECO:0000256" key="8">
    <source>
        <dbReference type="ARBA" id="ARBA00023198"/>
    </source>
</evidence>
<proteinExistence type="inferred from homology"/>
<dbReference type="GO" id="GO:0006954">
    <property type="term" value="P:inflammatory response"/>
    <property type="evidence" value="ECO:0007669"/>
    <property type="project" value="UniProtKB-KW"/>
</dbReference>
<evidence type="ECO:0000256" key="5">
    <source>
        <dbReference type="ARBA" id="ARBA00022588"/>
    </source>
</evidence>
<comment type="function">
    <text evidence="11">Cis-aconitate decarboxylase that catalyzes production of itaconate and is involved in the inhibition of the inflammatory response. Acts as a negative regulator of the Toll-like receptors (TLRs)-mediated inflammatory innate response by stimulating the tumor necrosis factor alpha-induced protein TNFAIP3 expression via reactive oxygen species (ROS) in LPS-tolerized macrophages. Involved in antimicrobial response of innate immune cells; ACOD1-mediated itaconic acid production contributes to the antimicrobial activity of macrophages by generating itaconate, leading to alkylation of proteins, such as TFEB. Involved in antiviral response following infection by flavivirus in neurons: ACOD1-mediated itaconate production inhibits the activity of succinate dehydrogenase, generating a metabolic state in neurons that suppresses replication of viral genomes. Plays a role in the embryo implantation.</text>
</comment>
<dbReference type="FunFam" id="3.30.1330.120:FF:000002">
    <property type="entry name" value="Aconitate decarboxylase 1"/>
    <property type="match status" value="1"/>
</dbReference>
<evidence type="ECO:0000256" key="9">
    <source>
        <dbReference type="ARBA" id="ARBA00023239"/>
    </source>
</evidence>
<evidence type="ECO:0000256" key="17">
    <source>
        <dbReference type="ARBA" id="ARBA00083851"/>
    </source>
</evidence>
<reference evidence="20" key="1">
    <citation type="submission" date="2020-08" db="EMBL/GenBank/DDBJ databases">
        <title>Chromosome-level assembly of Southern catfish (Silurus meridionalis) provides insights into visual adaptation to the nocturnal and benthic lifestyles.</title>
        <authorList>
            <person name="Zhang Y."/>
            <person name="Wang D."/>
            <person name="Peng Z."/>
        </authorList>
    </citation>
    <scope>NUCLEOTIDE SEQUENCE</scope>
    <source>
        <strain evidence="20">SWU-2019-XX</strain>
        <tissue evidence="20">Muscle</tissue>
    </source>
</reference>
<dbReference type="PANTHER" id="PTHR16943:SF11">
    <property type="entry name" value="CIS-ACONITATE DECARBOXYLASE"/>
    <property type="match status" value="1"/>
</dbReference>
<evidence type="ECO:0000256" key="16">
    <source>
        <dbReference type="ARBA" id="ARBA00083634"/>
    </source>
</evidence>
<evidence type="ECO:0000256" key="4">
    <source>
        <dbReference type="ARBA" id="ARBA00022529"/>
    </source>
</evidence>
<dbReference type="InterPro" id="IPR042183">
    <property type="entry name" value="MmgE/PrpD_sf_1"/>
</dbReference>
<dbReference type="PANTHER" id="PTHR16943">
    <property type="entry name" value="2-METHYLCITRATE DEHYDRATASE-RELATED"/>
    <property type="match status" value="1"/>
</dbReference>
<dbReference type="GO" id="GO:0042803">
    <property type="term" value="F:protein homodimerization activity"/>
    <property type="evidence" value="ECO:0007669"/>
    <property type="project" value="UniProtKB-ARBA"/>
</dbReference>
<dbReference type="Gene3D" id="1.10.4100.10">
    <property type="entry name" value="2-methylcitrate dehydratase PrpD"/>
    <property type="match status" value="1"/>
</dbReference>
<dbReference type="SUPFAM" id="SSF103378">
    <property type="entry name" value="2-methylcitrate dehydratase PrpD"/>
    <property type="match status" value="1"/>
</dbReference>
<evidence type="ECO:0000256" key="7">
    <source>
        <dbReference type="ARBA" id="ARBA00023128"/>
    </source>
</evidence>
<dbReference type="AlphaFoldDB" id="A0A8T0BVY7"/>
<keyword evidence="7" id="KW-0496">Mitochondrion</keyword>
<dbReference type="GO" id="GO:0002760">
    <property type="term" value="P:positive regulation of antimicrobial humoral response"/>
    <property type="evidence" value="ECO:0007669"/>
    <property type="project" value="UniProtKB-ARBA"/>
</dbReference>
<dbReference type="InterPro" id="IPR005656">
    <property type="entry name" value="MmgE_PrpD"/>
</dbReference>
<dbReference type="Pfam" id="PF03972">
    <property type="entry name" value="MmgE_PrpD_N"/>
    <property type="match status" value="1"/>
</dbReference>
<evidence type="ECO:0000256" key="14">
    <source>
        <dbReference type="ARBA" id="ARBA00076490"/>
    </source>
</evidence>
<dbReference type="InterPro" id="IPR042188">
    <property type="entry name" value="MmgE/PrpD_sf_2"/>
</dbReference>
<comment type="similarity">
    <text evidence="2">Belongs to the PrpD family.</text>
</comment>
<evidence type="ECO:0000256" key="6">
    <source>
        <dbReference type="ARBA" id="ARBA00022859"/>
    </source>
</evidence>
<sequence length="535" mass="59160">MFLIIRYRPFPTHACISDLNKSDCKVGSSRKVGKPVHHANQYIKGVRYFSFIRSRPYKMIRKSVTESFGTAISTLNATHLTDGVIRRSKRMMLDTLGVGLLGTSTPVFNVTFQYSKRYQAQQNSSVWGKPGSFLPPNYAAFVNGVAVHSMDFDDTWHPATHPSGAVLPALVALAESMPSKPSGLDLLLAFNVGLEIQGRLMRFSKEAHNIPKRFHPPTVVGVMGSAAASAKLLGLSPSQTMAALAIACSSAGAPLANAATQTKPLHLGNAARKGLEASQLALLGLEGNKQILDLESGFSVYYQDYLPRHLAEVSPTSQYEWVLEKQDIAFKRFPAHLGMHWVADAAVTVREKIYTKEPNADLSQINRIVLKVPSSRYIDCPLPVTEHEARHSYQFNCCSALLDGEVTVDSFSSKMMERKALTDLLLKVHVENPKDNQASFEKMYCEVVVELANTETYSARCNTFYGHWRKPLSQEHLVGKFKKNASTVLSTEAVDSIVQLIDSMETVSDCSVLGSYMRFQKHINHSNDSYYSASA</sequence>
<accession>A0A8T0BVY7</accession>
<evidence type="ECO:0000256" key="12">
    <source>
        <dbReference type="ARBA" id="ARBA00067068"/>
    </source>
</evidence>
<evidence type="ECO:0000256" key="15">
    <source>
        <dbReference type="ARBA" id="ARBA00081034"/>
    </source>
</evidence>
<dbReference type="Gene3D" id="3.30.1330.120">
    <property type="entry name" value="2-methylcitrate dehydratase PrpD"/>
    <property type="match status" value="1"/>
</dbReference>
<gene>
    <name evidence="20" type="ORF">HF521_016370</name>
</gene>
<dbReference type="FunFam" id="1.10.4100.10:FF:000002">
    <property type="entry name" value="Aconitate decarboxylase 1"/>
    <property type="match status" value="1"/>
</dbReference>
<keyword evidence="5" id="KW-0399">Innate immunity</keyword>
<evidence type="ECO:0000313" key="20">
    <source>
        <dbReference type="EMBL" id="KAF7709520.1"/>
    </source>
</evidence>
<dbReference type="GO" id="GO:0045087">
    <property type="term" value="P:innate immune response"/>
    <property type="evidence" value="ECO:0007669"/>
    <property type="project" value="UniProtKB-KW"/>
</dbReference>
<keyword evidence="9" id="KW-0456">Lyase</keyword>
<dbReference type="GO" id="GO:0072573">
    <property type="term" value="P:tolerance induction to lipopolysaccharide"/>
    <property type="evidence" value="ECO:0007669"/>
    <property type="project" value="UniProtKB-ARBA"/>
</dbReference>
<keyword evidence="8" id="KW-0395">Inflammatory response</keyword>
<evidence type="ECO:0000256" key="13">
    <source>
        <dbReference type="ARBA" id="ARBA00073848"/>
    </source>
</evidence>
<evidence type="ECO:0000256" key="1">
    <source>
        <dbReference type="ARBA" id="ARBA00004173"/>
    </source>
</evidence>
<dbReference type="InterPro" id="IPR036148">
    <property type="entry name" value="MmgE/PrpD_sf"/>
</dbReference>
<dbReference type="EMBL" id="JABFDY010000003">
    <property type="protein sequence ID" value="KAF7709520.1"/>
    <property type="molecule type" value="Genomic_DNA"/>
</dbReference>
<dbReference type="GO" id="GO:0047613">
    <property type="term" value="F:aconitate decarboxylase activity"/>
    <property type="evidence" value="ECO:0007669"/>
    <property type="project" value="UniProtKB-EC"/>
</dbReference>
<evidence type="ECO:0000259" key="18">
    <source>
        <dbReference type="Pfam" id="PF03972"/>
    </source>
</evidence>
<evidence type="ECO:0000256" key="10">
    <source>
        <dbReference type="ARBA" id="ARBA00050716"/>
    </source>
</evidence>
<feature type="domain" description="MmgE/PrpD N-terminal" evidence="18">
    <location>
        <begin position="68"/>
        <end position="300"/>
    </location>
</feature>
<evidence type="ECO:0000256" key="2">
    <source>
        <dbReference type="ARBA" id="ARBA00006174"/>
    </source>
</evidence>
<evidence type="ECO:0000256" key="3">
    <source>
        <dbReference type="ARBA" id="ARBA00011738"/>
    </source>
</evidence>
<comment type="subcellular location">
    <subcellularLocation>
        <location evidence="1">Mitochondrion</location>
    </subcellularLocation>
</comment>
<name>A0A8T0BVY7_SILME</name>
<comment type="subunit">
    <text evidence="3">Homodimer.</text>
</comment>
<dbReference type="InterPro" id="IPR045336">
    <property type="entry name" value="MmgE_PrpD_N"/>
</dbReference>
<dbReference type="Proteomes" id="UP000606274">
    <property type="component" value="Unassembled WGS sequence"/>
</dbReference>
<feature type="domain" description="MmgE/PrpD C-terminal" evidence="19">
    <location>
        <begin position="333"/>
        <end position="500"/>
    </location>
</feature>